<organism evidence="9 10">
    <name type="scientific">Acanthaster planci</name>
    <name type="common">Crown-of-thorns starfish</name>
    <dbReference type="NCBI Taxonomy" id="133434"/>
    <lineage>
        <taxon>Eukaryota</taxon>
        <taxon>Metazoa</taxon>
        <taxon>Echinodermata</taxon>
        <taxon>Eleutherozoa</taxon>
        <taxon>Asterozoa</taxon>
        <taxon>Asteroidea</taxon>
        <taxon>Valvatacea</taxon>
        <taxon>Valvatida</taxon>
        <taxon>Acanthasteridae</taxon>
        <taxon>Acanthaster</taxon>
    </lineage>
</organism>
<dbReference type="CDD" id="cd00057">
    <property type="entry name" value="FA58C"/>
    <property type="match status" value="1"/>
</dbReference>
<dbReference type="PROSITE" id="PS01286">
    <property type="entry name" value="FA58C_2"/>
    <property type="match status" value="1"/>
</dbReference>
<name>A0A8B7XSL2_ACAPL</name>
<dbReference type="PANTHER" id="PTHR46806">
    <property type="entry name" value="F5/8 TYPE C DOMAIN-CONTAINING PROTEIN"/>
    <property type="match status" value="1"/>
</dbReference>
<sequence length="219" mass="24102">MKQAMRERLRRCPERMVLGPNEKRQRLVDVEDGPTEPGPTTVESLTPMGDSTTPKTLTESEPTTFECAKPMPLGTEDGTIPDERFSASSSYPSTCCPAKAARLNGNLRWAPATDPDSWIEVDLGESTVVSGVITQGDTYSNLFYVTNYKVAYQKQPSSDLLHVTDGNGNIKMFTANTDNTTPVTNLFDENVLATVVRIEPIAWSGGVRLRLELLGCRRD</sequence>
<evidence type="ECO:0000259" key="8">
    <source>
        <dbReference type="PROSITE" id="PS50022"/>
    </source>
</evidence>
<dbReference type="GO" id="GO:0012505">
    <property type="term" value="C:endomembrane system"/>
    <property type="evidence" value="ECO:0007669"/>
    <property type="project" value="UniProtKB-SubCell"/>
</dbReference>
<evidence type="ECO:0000256" key="3">
    <source>
        <dbReference type="ARBA" id="ARBA00022525"/>
    </source>
</evidence>
<dbReference type="InterPro" id="IPR008979">
    <property type="entry name" value="Galactose-bd-like_sf"/>
</dbReference>
<feature type="domain" description="F5/8 type C" evidence="8">
    <location>
        <begin position="67"/>
        <end position="216"/>
    </location>
</feature>
<evidence type="ECO:0000256" key="5">
    <source>
        <dbReference type="ARBA" id="ARBA00023136"/>
    </source>
</evidence>
<dbReference type="GO" id="GO:0005576">
    <property type="term" value="C:extracellular region"/>
    <property type="evidence" value="ECO:0007669"/>
    <property type="project" value="UniProtKB-SubCell"/>
</dbReference>
<evidence type="ECO:0000256" key="4">
    <source>
        <dbReference type="ARBA" id="ARBA00022889"/>
    </source>
</evidence>
<protein>
    <submittedName>
        <fullName evidence="10">Lactadherin-like</fullName>
    </submittedName>
</protein>
<dbReference type="GO" id="GO:0005886">
    <property type="term" value="C:plasma membrane"/>
    <property type="evidence" value="ECO:0007669"/>
    <property type="project" value="TreeGrafter"/>
</dbReference>
<keyword evidence="9" id="KW-1185">Reference proteome</keyword>
<dbReference type="KEGG" id="aplc:110975577"/>
<accession>A0A8B7XSL2</accession>
<dbReference type="RefSeq" id="XP_022083854.1">
    <property type="nucleotide sequence ID" value="XM_022228162.1"/>
</dbReference>
<dbReference type="SMART" id="SM00231">
    <property type="entry name" value="FA58C"/>
    <property type="match status" value="1"/>
</dbReference>
<keyword evidence="3" id="KW-0964">Secreted</keyword>
<reference evidence="10" key="1">
    <citation type="submission" date="2025-08" db="UniProtKB">
        <authorList>
            <consortium name="RefSeq"/>
        </authorList>
    </citation>
    <scope>IDENTIFICATION</scope>
</reference>
<evidence type="ECO:0000256" key="1">
    <source>
        <dbReference type="ARBA" id="ARBA00004184"/>
    </source>
</evidence>
<dbReference type="Pfam" id="PF00754">
    <property type="entry name" value="F5_F8_type_C"/>
    <property type="match status" value="1"/>
</dbReference>
<dbReference type="PROSITE" id="PS50022">
    <property type="entry name" value="FA58C_3"/>
    <property type="match status" value="1"/>
</dbReference>
<dbReference type="PANTHER" id="PTHR46806:SF5">
    <property type="entry name" value="F5_8 TYPE C DOMAIN-CONTAINING PROTEIN"/>
    <property type="match status" value="1"/>
</dbReference>
<dbReference type="InterPro" id="IPR050633">
    <property type="entry name" value="Neuropilin_MCO_CoagFactor"/>
</dbReference>
<keyword evidence="5" id="KW-0472">Membrane</keyword>
<dbReference type="OrthoDB" id="9973968at2759"/>
<dbReference type="SUPFAM" id="SSF49785">
    <property type="entry name" value="Galactose-binding domain-like"/>
    <property type="match status" value="1"/>
</dbReference>
<dbReference type="InterPro" id="IPR000421">
    <property type="entry name" value="FA58C"/>
</dbReference>
<dbReference type="GeneID" id="110975577"/>
<dbReference type="GO" id="GO:0007155">
    <property type="term" value="P:cell adhesion"/>
    <property type="evidence" value="ECO:0007669"/>
    <property type="project" value="UniProtKB-KW"/>
</dbReference>
<evidence type="ECO:0000313" key="9">
    <source>
        <dbReference type="Proteomes" id="UP000694845"/>
    </source>
</evidence>
<evidence type="ECO:0000313" key="10">
    <source>
        <dbReference type="RefSeq" id="XP_022083854.1"/>
    </source>
</evidence>
<dbReference type="GO" id="GO:0038023">
    <property type="term" value="F:signaling receptor activity"/>
    <property type="evidence" value="ECO:0007669"/>
    <property type="project" value="TreeGrafter"/>
</dbReference>
<dbReference type="AlphaFoldDB" id="A0A8B7XSL2"/>
<feature type="region of interest" description="Disordered" evidence="7">
    <location>
        <begin position="1"/>
        <end position="63"/>
    </location>
</feature>
<dbReference type="Proteomes" id="UP000694845">
    <property type="component" value="Unplaced"/>
</dbReference>
<keyword evidence="4" id="KW-0130">Cell adhesion</keyword>
<feature type="compositionally biased region" description="Basic and acidic residues" evidence="7">
    <location>
        <begin position="1"/>
        <end position="14"/>
    </location>
</feature>
<dbReference type="Gene3D" id="2.60.120.260">
    <property type="entry name" value="Galactose-binding domain-like"/>
    <property type="match status" value="1"/>
</dbReference>
<evidence type="ECO:0000256" key="7">
    <source>
        <dbReference type="SAM" id="MobiDB-lite"/>
    </source>
</evidence>
<evidence type="ECO:0000256" key="6">
    <source>
        <dbReference type="ARBA" id="ARBA00023157"/>
    </source>
</evidence>
<proteinExistence type="predicted"/>
<evidence type="ECO:0000256" key="2">
    <source>
        <dbReference type="ARBA" id="ARBA00004613"/>
    </source>
</evidence>
<gene>
    <name evidence="10" type="primary">LOC110975577</name>
</gene>
<comment type="subcellular location">
    <subcellularLocation>
        <location evidence="1">Endomembrane system</location>
        <topology evidence="1">Peripheral membrane protein</topology>
    </subcellularLocation>
    <subcellularLocation>
        <location evidence="2">Secreted</location>
    </subcellularLocation>
</comment>
<feature type="compositionally biased region" description="Polar residues" evidence="7">
    <location>
        <begin position="41"/>
        <end position="63"/>
    </location>
</feature>
<keyword evidence="6" id="KW-1015">Disulfide bond</keyword>
<dbReference type="OMA" id="MFTANTD"/>